<dbReference type="AlphaFoldDB" id="A0A084SI12"/>
<dbReference type="RefSeq" id="WP_043409835.1">
    <property type="nucleotide sequence ID" value="NZ_JPMI01000303.1"/>
</dbReference>
<gene>
    <name evidence="1" type="ORF">Q664_43335</name>
</gene>
<evidence type="ECO:0000313" key="2">
    <source>
        <dbReference type="Proteomes" id="UP000028547"/>
    </source>
</evidence>
<proteinExistence type="predicted"/>
<reference evidence="1 2" key="1">
    <citation type="submission" date="2014-07" db="EMBL/GenBank/DDBJ databases">
        <title>Draft Genome Sequence of Gephyronic Acid Producer, Cystobacter violaceus Strain Cb vi76.</title>
        <authorList>
            <person name="Stevens D.C."/>
            <person name="Young J."/>
            <person name="Carmichael R."/>
            <person name="Tan J."/>
            <person name="Taylor R.E."/>
        </authorList>
    </citation>
    <scope>NUCLEOTIDE SEQUENCE [LARGE SCALE GENOMIC DNA]</scope>
    <source>
        <strain evidence="1 2">Cb vi76</strain>
    </source>
</reference>
<organism evidence="1 2">
    <name type="scientific">Archangium violaceum Cb vi76</name>
    <dbReference type="NCBI Taxonomy" id="1406225"/>
    <lineage>
        <taxon>Bacteria</taxon>
        <taxon>Pseudomonadati</taxon>
        <taxon>Myxococcota</taxon>
        <taxon>Myxococcia</taxon>
        <taxon>Myxococcales</taxon>
        <taxon>Cystobacterineae</taxon>
        <taxon>Archangiaceae</taxon>
        <taxon>Archangium</taxon>
    </lineage>
</organism>
<sequence>MPEDTEDNELNAKRWAWWRTVSARLEDASSWEVLWRLRVFWGTQGPTAKQAALLRQFIPEFKGRSITEVGEWLAGTAWKEWRTLFAEDARRLQKEAEARGFRVETVQEGLDDPAIAHVRSLLRAHGDAHPEAARYWISFLPSFHEGGCILVTLGPGESLVSVASRAQHETVPVPDERGLRFLEELAALDPLGIPGGNQIGLDGIYLTCLVEERQGRREFSTWSPDPKQYPREHGFVWAVYQLAADLIRDPVTCRFLEEMFGYLNDNDERLPVRHFDEVPRRIRLFGSLSSMKAKALEALFASVSPDEPLLMDLSSFEGMGTSQYPLFARFHSRPGRTAWWVNRIATMQLLGAGLPRSHLHDTLEAARAALLDAS</sequence>
<dbReference type="EMBL" id="JPMI01000303">
    <property type="protein sequence ID" value="KFA88097.1"/>
    <property type="molecule type" value="Genomic_DNA"/>
</dbReference>
<accession>A0A084SI12</accession>
<dbReference type="Proteomes" id="UP000028547">
    <property type="component" value="Unassembled WGS sequence"/>
</dbReference>
<evidence type="ECO:0000313" key="1">
    <source>
        <dbReference type="EMBL" id="KFA88097.1"/>
    </source>
</evidence>
<comment type="caution">
    <text evidence="1">The sequence shown here is derived from an EMBL/GenBank/DDBJ whole genome shotgun (WGS) entry which is preliminary data.</text>
</comment>
<protein>
    <submittedName>
        <fullName evidence="1">Uncharacterized protein</fullName>
    </submittedName>
</protein>
<name>A0A084SI12_9BACT</name>